<dbReference type="PANTHER" id="PTHR46246:SF1">
    <property type="entry name" value="GUANOSINE-3',5'-BIS(DIPHOSPHATE) 3'-PYROPHOSPHOHYDROLASE MESH1"/>
    <property type="match status" value="1"/>
</dbReference>
<sequence>MTDARLLLDAAHFAAVRHRTQRRKGADASPYINHPLEVAALLAECGVDDAAVLAAALLHDTVEDTETTPDELAARFGARIAGLVAEVTDDKRLPKAERKRLQIVHAPQLSAGARLVKLADKICNVRDVTHHPPDWPHARRREYLAWAAAVVDGCRGSHAELEARFDAALAEGLALLDAGD</sequence>
<name>A0A4R2L4Z4_9GAMM</name>
<protein>
    <submittedName>
        <fullName evidence="2">Metal dependent phosphohydrolase</fullName>
    </submittedName>
</protein>
<dbReference type="Gene3D" id="1.10.3210.10">
    <property type="entry name" value="Hypothetical protein af1432"/>
    <property type="match status" value="1"/>
</dbReference>
<proteinExistence type="predicted"/>
<dbReference type="InterPro" id="IPR052194">
    <property type="entry name" value="MESH1"/>
</dbReference>
<evidence type="ECO:0000313" key="2">
    <source>
        <dbReference type="EMBL" id="TCO80852.1"/>
    </source>
</evidence>
<keyword evidence="3" id="KW-1185">Reference proteome</keyword>
<dbReference type="SMART" id="SM00471">
    <property type="entry name" value="HDc"/>
    <property type="match status" value="1"/>
</dbReference>
<dbReference type="RefSeq" id="WP_132542577.1">
    <property type="nucleotide sequence ID" value="NZ_SLWY01000011.1"/>
</dbReference>
<dbReference type="AlphaFoldDB" id="A0A4R2L4Z4"/>
<dbReference type="SUPFAM" id="SSF109604">
    <property type="entry name" value="HD-domain/PDEase-like"/>
    <property type="match status" value="1"/>
</dbReference>
<feature type="domain" description="HD" evidence="1">
    <location>
        <begin position="31"/>
        <end position="125"/>
    </location>
</feature>
<dbReference type="PANTHER" id="PTHR46246">
    <property type="entry name" value="GUANOSINE-3',5'-BIS(DIPHOSPHATE) 3'-PYROPHOSPHOHYDROLASE MESH1"/>
    <property type="match status" value="1"/>
</dbReference>
<dbReference type="PROSITE" id="PS51831">
    <property type="entry name" value="HD"/>
    <property type="match status" value="1"/>
</dbReference>
<dbReference type="EMBL" id="SLWY01000011">
    <property type="protein sequence ID" value="TCO80852.1"/>
    <property type="molecule type" value="Genomic_DNA"/>
</dbReference>
<organism evidence="2 3">
    <name type="scientific">Plasticicumulans lactativorans</name>
    <dbReference type="NCBI Taxonomy" id="1133106"/>
    <lineage>
        <taxon>Bacteria</taxon>
        <taxon>Pseudomonadati</taxon>
        <taxon>Pseudomonadota</taxon>
        <taxon>Gammaproteobacteria</taxon>
        <taxon>Candidatus Competibacteraceae</taxon>
        <taxon>Plasticicumulans</taxon>
    </lineage>
</organism>
<evidence type="ECO:0000259" key="1">
    <source>
        <dbReference type="PROSITE" id="PS51831"/>
    </source>
</evidence>
<dbReference type="InterPro" id="IPR003607">
    <property type="entry name" value="HD/PDEase_dom"/>
</dbReference>
<dbReference type="Proteomes" id="UP000295765">
    <property type="component" value="Unassembled WGS sequence"/>
</dbReference>
<accession>A0A4R2L4Z4</accession>
<keyword evidence="2" id="KW-0378">Hydrolase</keyword>
<dbReference type="InterPro" id="IPR006674">
    <property type="entry name" value="HD_domain"/>
</dbReference>
<dbReference type="GO" id="GO:0008893">
    <property type="term" value="F:guanosine-3',5'-bis(diphosphate) 3'-diphosphatase activity"/>
    <property type="evidence" value="ECO:0007669"/>
    <property type="project" value="TreeGrafter"/>
</dbReference>
<dbReference type="Pfam" id="PF13328">
    <property type="entry name" value="HD_4"/>
    <property type="match status" value="1"/>
</dbReference>
<comment type="caution">
    <text evidence="2">The sequence shown here is derived from an EMBL/GenBank/DDBJ whole genome shotgun (WGS) entry which is preliminary data.</text>
</comment>
<gene>
    <name evidence="2" type="ORF">EV699_11153</name>
</gene>
<evidence type="ECO:0000313" key="3">
    <source>
        <dbReference type="Proteomes" id="UP000295765"/>
    </source>
</evidence>
<dbReference type="OrthoDB" id="9802385at2"/>
<reference evidence="2 3" key="1">
    <citation type="submission" date="2019-03" db="EMBL/GenBank/DDBJ databases">
        <title>Genomic Encyclopedia of Type Strains, Phase IV (KMG-IV): sequencing the most valuable type-strain genomes for metagenomic binning, comparative biology and taxonomic classification.</title>
        <authorList>
            <person name="Goeker M."/>
        </authorList>
    </citation>
    <scope>NUCLEOTIDE SEQUENCE [LARGE SCALE GENOMIC DNA]</scope>
    <source>
        <strain evidence="2 3">DSM 25287</strain>
    </source>
</reference>